<accession>A0A914RVU2</accession>
<dbReference type="AlphaFoldDB" id="A0A914RVU2"/>
<dbReference type="Gene3D" id="1.10.10.1440">
    <property type="entry name" value="PHAX RNA-binding domain"/>
    <property type="match status" value="1"/>
</dbReference>
<dbReference type="WBParaSite" id="PEQ_0001034201-mRNA-1">
    <property type="protein sequence ID" value="PEQ_0001034201-mRNA-1"/>
    <property type="gene ID" value="PEQ_0001034201"/>
</dbReference>
<feature type="domain" description="Phosphorylated adapter RNA export protein RNA-binding" evidence="1">
    <location>
        <begin position="1"/>
        <end position="36"/>
    </location>
</feature>
<name>A0A914RVU2_PAREQ</name>
<evidence type="ECO:0000313" key="2">
    <source>
        <dbReference type="Proteomes" id="UP000887564"/>
    </source>
</evidence>
<keyword evidence="2" id="KW-1185">Reference proteome</keyword>
<evidence type="ECO:0000313" key="3">
    <source>
        <dbReference type="WBParaSite" id="PEQ_0001034201-mRNA-1"/>
    </source>
</evidence>
<dbReference type="Proteomes" id="UP000887564">
    <property type="component" value="Unplaced"/>
</dbReference>
<proteinExistence type="predicted"/>
<evidence type="ECO:0000259" key="1">
    <source>
        <dbReference type="Pfam" id="PF10258"/>
    </source>
</evidence>
<reference evidence="3" key="1">
    <citation type="submission" date="2022-11" db="UniProtKB">
        <authorList>
            <consortium name="WormBaseParasite"/>
        </authorList>
    </citation>
    <scope>IDENTIFICATION</scope>
</reference>
<protein>
    <submittedName>
        <fullName evidence="3">Phosphorylated adapter RNA export protein RNA-binding domain-containing protein</fullName>
    </submittedName>
</protein>
<dbReference type="Pfam" id="PF10258">
    <property type="entry name" value="PHAX_RNA-bd"/>
    <property type="match status" value="1"/>
</dbReference>
<dbReference type="InterPro" id="IPR019385">
    <property type="entry name" value="PHAX_RNA-binding_domain"/>
</dbReference>
<dbReference type="InterPro" id="IPR038092">
    <property type="entry name" value="PHAX_RNA-binding_sf"/>
</dbReference>
<sequence length="43" mass="4710">MLVANGSRRRTPGGVFLALFKANPDVSQAAKVCIFSGYRPRAW</sequence>
<organism evidence="2 3">
    <name type="scientific">Parascaris equorum</name>
    <name type="common">Equine roundworm</name>
    <dbReference type="NCBI Taxonomy" id="6256"/>
    <lineage>
        <taxon>Eukaryota</taxon>
        <taxon>Metazoa</taxon>
        <taxon>Ecdysozoa</taxon>
        <taxon>Nematoda</taxon>
        <taxon>Chromadorea</taxon>
        <taxon>Rhabditida</taxon>
        <taxon>Spirurina</taxon>
        <taxon>Ascaridomorpha</taxon>
        <taxon>Ascaridoidea</taxon>
        <taxon>Ascarididae</taxon>
        <taxon>Parascaris</taxon>
    </lineage>
</organism>